<keyword evidence="3" id="KW-0732">Signal</keyword>
<accession>A0A5M8NWU2</accession>
<protein>
    <submittedName>
        <fullName evidence="8">RagB/SusD family nutrient uptake outer membrane protein</fullName>
    </submittedName>
</protein>
<evidence type="ECO:0000256" key="1">
    <source>
        <dbReference type="ARBA" id="ARBA00004442"/>
    </source>
</evidence>
<comment type="similarity">
    <text evidence="2">Belongs to the SusD family.</text>
</comment>
<evidence type="ECO:0000313" key="10">
    <source>
        <dbReference type="Proteomes" id="UP000324575"/>
    </source>
</evidence>
<reference evidence="8 10" key="1">
    <citation type="submission" date="2019-03" db="EMBL/GenBank/DDBJ databases">
        <title>Single cell metagenomics reveals metabolic interactions within the superorganism composed of flagellate Streblomastix strix and complex community of Bacteroidetes bacteria on its surface.</title>
        <authorList>
            <person name="Treitli S.C."/>
            <person name="Kolisko M."/>
            <person name="Husnik F."/>
            <person name="Keeling P."/>
            <person name="Hampl V."/>
        </authorList>
    </citation>
    <scope>NUCLEOTIDE SEQUENCE [LARGE SCALE GENOMIC DNA]</scope>
    <source>
        <strain evidence="8">St1</strain>
    </source>
</reference>
<feature type="domain" description="SusD-like N-terminal" evidence="7">
    <location>
        <begin position="117"/>
        <end position="254"/>
    </location>
</feature>
<dbReference type="Gene3D" id="1.25.40.390">
    <property type="match status" value="1"/>
</dbReference>
<evidence type="ECO:0000259" key="7">
    <source>
        <dbReference type="Pfam" id="PF14322"/>
    </source>
</evidence>
<comment type="caution">
    <text evidence="8">The sequence shown here is derived from an EMBL/GenBank/DDBJ whole genome shotgun (WGS) entry which is preliminary data.</text>
</comment>
<dbReference type="InterPro" id="IPR033985">
    <property type="entry name" value="SusD-like_N"/>
</dbReference>
<dbReference type="EMBL" id="SNRX01000026">
    <property type="protein sequence ID" value="KAA6301142.1"/>
    <property type="molecule type" value="Genomic_DNA"/>
</dbReference>
<dbReference type="Pfam" id="PF14322">
    <property type="entry name" value="SusD-like_3"/>
    <property type="match status" value="1"/>
</dbReference>
<dbReference type="Proteomes" id="UP000324575">
    <property type="component" value="Unassembled WGS sequence"/>
</dbReference>
<evidence type="ECO:0000313" key="9">
    <source>
        <dbReference type="EMBL" id="KAA6301142.1"/>
    </source>
</evidence>
<dbReference type="EMBL" id="SNRX01000026">
    <property type="protein sequence ID" value="KAA6301140.1"/>
    <property type="molecule type" value="Genomic_DNA"/>
</dbReference>
<dbReference type="InterPro" id="IPR012944">
    <property type="entry name" value="SusD_RagB_dom"/>
</dbReference>
<dbReference type="Pfam" id="PF07980">
    <property type="entry name" value="SusD_RagB"/>
    <property type="match status" value="1"/>
</dbReference>
<evidence type="ECO:0000256" key="5">
    <source>
        <dbReference type="ARBA" id="ARBA00023237"/>
    </source>
</evidence>
<name>A0A5M8NWU2_9BACT</name>
<dbReference type="SUPFAM" id="SSF48452">
    <property type="entry name" value="TPR-like"/>
    <property type="match status" value="1"/>
</dbReference>
<dbReference type="GO" id="GO:0009279">
    <property type="term" value="C:cell outer membrane"/>
    <property type="evidence" value="ECO:0007669"/>
    <property type="project" value="UniProtKB-SubCell"/>
</dbReference>
<proteinExistence type="inferred from homology"/>
<keyword evidence="4" id="KW-0472">Membrane</keyword>
<evidence type="ECO:0000256" key="2">
    <source>
        <dbReference type="ARBA" id="ARBA00006275"/>
    </source>
</evidence>
<gene>
    <name evidence="8" type="ORF">EZS26_002706</name>
    <name evidence="9" type="ORF">EZS26_002708</name>
</gene>
<feature type="domain" description="RagB/SusD" evidence="6">
    <location>
        <begin position="358"/>
        <end position="639"/>
    </location>
</feature>
<dbReference type="AlphaFoldDB" id="A0A5M8NWU2"/>
<keyword evidence="5" id="KW-0998">Cell outer membrane</keyword>
<evidence type="ECO:0000256" key="4">
    <source>
        <dbReference type="ARBA" id="ARBA00023136"/>
    </source>
</evidence>
<dbReference type="InterPro" id="IPR011990">
    <property type="entry name" value="TPR-like_helical_dom_sf"/>
</dbReference>
<sequence length="639" mass="72353">MKISIVKYSCLLLLVGFLLPACVGDWDLGDESMKEPDISQQLVLDTVFSNAIDAQKVLTGAYACLWYGLPWYWNERAQKMNMGIMESLGDNYQSYLDWDELNRAYYTGKMSSGEENPHSKYWYGTASTNDPTEAEGQWVGIRRAYLFLENVDRVPDMKPDMKARLKGEAKMVIACLHADMFRHFGGLCCITKAYDPNEEFNVPRSTVKETVKFITDLCDSAYAVLPWTLPAEEVATWDGRFTGSAALGLKIRVLLFAASPLFNSAEPFYTKGSAESIEQQHVWTGRYDLSMWQDVVDACDEFFRQQAANGAPNLASDFRTAYFKRAGNGGEALISTRVRSDCGSWNQWDYYFFQAIGSGIANATLEYTDMFPMADGTPFDNSVWDNYTPGQSLRPDPFKNRDSRLYETCVVNDMSYNGRTAECYITGSERGNEVMAYLDGKNTGTSGNGIQNFCTGIGDFKFNLGATSSGGTRGLQNGLHWPYLRLAEIYLSYAEALNQVGRMSEAFAYVDAVRARVNLNGLQAANPTKSWTKESFQEEVLRERACEFGMEEVRFFDLIRWKREADFRKRLHGLVIQQARNSNNVVIKGEFSYQKVTLAKRFLQDTEEGRVNFDPKWYLSAFPIDEVRKGYGLTQNPGW</sequence>
<evidence type="ECO:0000313" key="8">
    <source>
        <dbReference type="EMBL" id="KAA6301140.1"/>
    </source>
</evidence>
<evidence type="ECO:0000259" key="6">
    <source>
        <dbReference type="Pfam" id="PF07980"/>
    </source>
</evidence>
<organism evidence="8 10">
    <name type="scientific">Candidatus Ordinivivax streblomastigis</name>
    <dbReference type="NCBI Taxonomy" id="2540710"/>
    <lineage>
        <taxon>Bacteria</taxon>
        <taxon>Pseudomonadati</taxon>
        <taxon>Bacteroidota</taxon>
        <taxon>Bacteroidia</taxon>
        <taxon>Bacteroidales</taxon>
        <taxon>Candidatus Ordinivivax</taxon>
    </lineage>
</organism>
<comment type="subcellular location">
    <subcellularLocation>
        <location evidence="1">Cell outer membrane</location>
    </subcellularLocation>
</comment>
<evidence type="ECO:0000256" key="3">
    <source>
        <dbReference type="ARBA" id="ARBA00022729"/>
    </source>
</evidence>